<accession>A0A368RVQ1</accession>
<name>A0A368RVQ1_SETIT</name>
<gene>
    <name evidence="1" type="ORF">SETIT_7G097700v2</name>
</gene>
<evidence type="ECO:0000313" key="1">
    <source>
        <dbReference type="EMBL" id="RCV33630.1"/>
    </source>
</evidence>
<reference evidence="1" key="1">
    <citation type="journal article" date="2012" name="Nat. Biotechnol.">
        <title>Reference genome sequence of the model plant Setaria.</title>
        <authorList>
            <person name="Bennetzen J.L."/>
            <person name="Schmutz J."/>
            <person name="Wang H."/>
            <person name="Percifield R."/>
            <person name="Hawkins J."/>
            <person name="Pontaroli A.C."/>
            <person name="Estep M."/>
            <person name="Feng L."/>
            <person name="Vaughn J.N."/>
            <person name="Grimwood J."/>
            <person name="Jenkins J."/>
            <person name="Barry K."/>
            <person name="Lindquist E."/>
            <person name="Hellsten U."/>
            <person name="Deshpande S."/>
            <person name="Wang X."/>
            <person name="Wu X."/>
            <person name="Mitros T."/>
            <person name="Triplett J."/>
            <person name="Yang X."/>
            <person name="Ye C.Y."/>
            <person name="Mauro-Herrera M."/>
            <person name="Wang L."/>
            <person name="Li P."/>
            <person name="Sharma M."/>
            <person name="Sharma R."/>
            <person name="Ronald P.C."/>
            <person name="Panaud O."/>
            <person name="Kellogg E.A."/>
            <person name="Brutnell T.P."/>
            <person name="Doust A.N."/>
            <person name="Tuskan G.A."/>
            <person name="Rokhsar D."/>
            <person name="Devos K.M."/>
        </authorList>
    </citation>
    <scope>NUCLEOTIDE SEQUENCE [LARGE SCALE GENOMIC DNA]</scope>
    <source>
        <strain evidence="1">Yugu1</strain>
    </source>
</reference>
<organism evidence="1">
    <name type="scientific">Setaria italica</name>
    <name type="common">Foxtail millet</name>
    <name type="synonym">Panicum italicum</name>
    <dbReference type="NCBI Taxonomy" id="4555"/>
    <lineage>
        <taxon>Eukaryota</taxon>
        <taxon>Viridiplantae</taxon>
        <taxon>Streptophyta</taxon>
        <taxon>Embryophyta</taxon>
        <taxon>Tracheophyta</taxon>
        <taxon>Spermatophyta</taxon>
        <taxon>Magnoliopsida</taxon>
        <taxon>Liliopsida</taxon>
        <taxon>Poales</taxon>
        <taxon>Poaceae</taxon>
        <taxon>PACMAD clade</taxon>
        <taxon>Panicoideae</taxon>
        <taxon>Panicodae</taxon>
        <taxon>Paniceae</taxon>
        <taxon>Cenchrinae</taxon>
        <taxon>Setaria</taxon>
    </lineage>
</organism>
<protein>
    <submittedName>
        <fullName evidence="1">Uncharacterized protein</fullName>
    </submittedName>
</protein>
<dbReference type="AlphaFoldDB" id="A0A368RVQ1"/>
<dbReference type="EMBL" id="CM003534">
    <property type="protein sequence ID" value="RCV33630.1"/>
    <property type="molecule type" value="Genomic_DNA"/>
</dbReference>
<sequence>MVYARQIGRRLTWIGGCHDIYQSLFVECAKIRFHVRFLSLDHLGSVVGSRSLPKLYDTMRMLVDHKSLGRRRLGRQCPAWRKI</sequence>
<reference evidence="1" key="2">
    <citation type="submission" date="2015-07" db="EMBL/GenBank/DDBJ databases">
        <authorList>
            <person name="Noorani M."/>
        </authorList>
    </citation>
    <scope>NUCLEOTIDE SEQUENCE</scope>
    <source>
        <strain evidence="1">Yugu1</strain>
    </source>
</reference>
<proteinExistence type="predicted"/>